<evidence type="ECO:0000313" key="3">
    <source>
        <dbReference type="Proteomes" id="UP000317243"/>
    </source>
</evidence>
<sequence precursor="true">MDLARLKKFLLLTFGTLLFTSLPLAAVPPPGPPWPHNRPISPTRSASEAPSKSFAIAQAERSGAPIGVEVSVRAAVANPVAGSAYRLYYQFRVHTGKGEIGPVLNVPGTVKNQVVLVEEIIAKYDWIEFYNTFDVTRGQLSGSGNLPSREPKGTDRIVFLRVEPHLWDVAAKRYLTDSRTPAAIIVASVGKDAKVYSLNTVGDWLLKRAKSNSDVAETMAILNDLDVYGPNGLRIGEAIEKVLIEPTVTVATKIGYIEVVDAKSLHWREDYQLLQVLEGLAAGSDDDLKAAAQKKLNEASNLN</sequence>
<evidence type="ECO:0000256" key="1">
    <source>
        <dbReference type="SAM" id="SignalP"/>
    </source>
</evidence>
<protein>
    <submittedName>
        <fullName evidence="2">Uncharacterized protein</fullName>
    </submittedName>
</protein>
<evidence type="ECO:0000313" key="2">
    <source>
        <dbReference type="EMBL" id="TWT43547.1"/>
    </source>
</evidence>
<feature type="signal peptide" evidence="1">
    <location>
        <begin position="1"/>
        <end position="25"/>
    </location>
</feature>
<name>A0A5C5VZK4_9PLAN</name>
<feature type="chain" id="PRO_5023056709" evidence="1">
    <location>
        <begin position="26"/>
        <end position="303"/>
    </location>
</feature>
<comment type="caution">
    <text evidence="2">The sequence shown here is derived from an EMBL/GenBank/DDBJ whole genome shotgun (WGS) entry which is preliminary data.</text>
</comment>
<reference evidence="2 3" key="1">
    <citation type="submission" date="2019-02" db="EMBL/GenBank/DDBJ databases">
        <title>Deep-cultivation of Planctomycetes and their phenomic and genomic characterization uncovers novel biology.</title>
        <authorList>
            <person name="Wiegand S."/>
            <person name="Jogler M."/>
            <person name="Boedeker C."/>
            <person name="Pinto D."/>
            <person name="Vollmers J."/>
            <person name="Rivas-Marin E."/>
            <person name="Kohn T."/>
            <person name="Peeters S.H."/>
            <person name="Heuer A."/>
            <person name="Rast P."/>
            <person name="Oberbeckmann S."/>
            <person name="Bunk B."/>
            <person name="Jeske O."/>
            <person name="Meyerdierks A."/>
            <person name="Storesund J.E."/>
            <person name="Kallscheuer N."/>
            <person name="Luecker S."/>
            <person name="Lage O.M."/>
            <person name="Pohl T."/>
            <person name="Merkel B.J."/>
            <person name="Hornburger P."/>
            <person name="Mueller R.-W."/>
            <person name="Bruemmer F."/>
            <person name="Labrenz M."/>
            <person name="Spormann A.M."/>
            <person name="Op Den Camp H."/>
            <person name="Overmann J."/>
            <person name="Amann R."/>
            <person name="Jetten M.S.M."/>
            <person name="Mascher T."/>
            <person name="Medema M.H."/>
            <person name="Devos D.P."/>
            <person name="Kaster A.-K."/>
            <person name="Ovreas L."/>
            <person name="Rohde M."/>
            <person name="Galperin M.Y."/>
            <person name="Jogler C."/>
        </authorList>
    </citation>
    <scope>NUCLEOTIDE SEQUENCE [LARGE SCALE GENOMIC DNA]</scope>
    <source>
        <strain evidence="2 3">KOR42</strain>
    </source>
</reference>
<dbReference type="OrthoDB" id="104801at2"/>
<dbReference type="Proteomes" id="UP000317243">
    <property type="component" value="Unassembled WGS sequence"/>
</dbReference>
<organism evidence="2 3">
    <name type="scientific">Thalassoglobus neptunius</name>
    <dbReference type="NCBI Taxonomy" id="1938619"/>
    <lineage>
        <taxon>Bacteria</taxon>
        <taxon>Pseudomonadati</taxon>
        <taxon>Planctomycetota</taxon>
        <taxon>Planctomycetia</taxon>
        <taxon>Planctomycetales</taxon>
        <taxon>Planctomycetaceae</taxon>
        <taxon>Thalassoglobus</taxon>
    </lineage>
</organism>
<keyword evidence="3" id="KW-1185">Reference proteome</keyword>
<dbReference type="AlphaFoldDB" id="A0A5C5VZK4"/>
<dbReference type="RefSeq" id="WP_146511788.1">
    <property type="nucleotide sequence ID" value="NZ_SIHI01000031.1"/>
</dbReference>
<accession>A0A5C5VZK4</accession>
<keyword evidence="1" id="KW-0732">Signal</keyword>
<proteinExistence type="predicted"/>
<gene>
    <name evidence="2" type="ORF">KOR42_44270</name>
</gene>
<dbReference type="EMBL" id="SIHI01000031">
    <property type="protein sequence ID" value="TWT43547.1"/>
    <property type="molecule type" value="Genomic_DNA"/>
</dbReference>